<gene>
    <name evidence="3" type="ORF">Cvel_25071</name>
</gene>
<evidence type="ECO:0008006" key="4">
    <source>
        <dbReference type="Google" id="ProtNLM"/>
    </source>
</evidence>
<feature type="transmembrane region" description="Helical" evidence="2">
    <location>
        <begin position="244"/>
        <end position="267"/>
    </location>
</feature>
<dbReference type="AlphaFoldDB" id="A0A0G4H7V4"/>
<dbReference type="EMBL" id="CDMZ01001973">
    <property type="protein sequence ID" value="CEM40000.1"/>
    <property type="molecule type" value="Genomic_DNA"/>
</dbReference>
<feature type="transmembrane region" description="Helical" evidence="2">
    <location>
        <begin position="44"/>
        <end position="69"/>
    </location>
</feature>
<evidence type="ECO:0000256" key="1">
    <source>
        <dbReference type="SAM" id="MobiDB-lite"/>
    </source>
</evidence>
<feature type="transmembrane region" description="Helical" evidence="2">
    <location>
        <begin position="214"/>
        <end position="232"/>
    </location>
</feature>
<proteinExistence type="predicted"/>
<name>A0A0G4H7V4_9ALVE</name>
<dbReference type="VEuPathDB" id="CryptoDB:Cvel_25071"/>
<keyword evidence="2" id="KW-1133">Transmembrane helix</keyword>
<feature type="transmembrane region" description="Helical" evidence="2">
    <location>
        <begin position="81"/>
        <end position="106"/>
    </location>
</feature>
<evidence type="ECO:0000256" key="2">
    <source>
        <dbReference type="SAM" id="Phobius"/>
    </source>
</evidence>
<feature type="transmembrane region" description="Helical" evidence="2">
    <location>
        <begin position="112"/>
        <end position="131"/>
    </location>
</feature>
<organism evidence="3">
    <name type="scientific">Chromera velia CCMP2878</name>
    <dbReference type="NCBI Taxonomy" id="1169474"/>
    <lineage>
        <taxon>Eukaryota</taxon>
        <taxon>Sar</taxon>
        <taxon>Alveolata</taxon>
        <taxon>Colpodellida</taxon>
        <taxon>Chromeraceae</taxon>
        <taxon>Chromera</taxon>
    </lineage>
</organism>
<evidence type="ECO:0000313" key="3">
    <source>
        <dbReference type="EMBL" id="CEM40000.1"/>
    </source>
</evidence>
<keyword evidence="2" id="KW-0812">Transmembrane</keyword>
<feature type="region of interest" description="Disordered" evidence="1">
    <location>
        <begin position="165"/>
        <end position="198"/>
    </location>
</feature>
<keyword evidence="2" id="KW-0472">Membrane</keyword>
<feature type="transmembrane region" description="Helical" evidence="2">
    <location>
        <begin position="7"/>
        <end position="29"/>
    </location>
</feature>
<reference evidence="3" key="1">
    <citation type="submission" date="2014-11" db="EMBL/GenBank/DDBJ databases">
        <authorList>
            <person name="Otto D Thomas"/>
            <person name="Naeem Raeece"/>
        </authorList>
    </citation>
    <scope>NUCLEOTIDE SEQUENCE</scope>
</reference>
<accession>A0A0G4H7V4</accession>
<sequence length="285" mass="30377">MLGTQQYCVLTIGVADVIICLLYVMMLLVSPHLNAAVVDNPKDFLVLFLGTSSVLQFISRTVVWFIHSGATDEFSVLISRWLWALVTCFVGGWVCSLGAVLLGAPFSLWREAVLLGFCISANLVFPALLVWGGDTVLSSIDGQENKEHRQEEVVAVAAAAAAGGGAASSSSSSSSSSSASRRARGAGGREERDSSCELGDGTDFGSVRFSFTPGLMMLFGCWAGSLLTVMDWQVEWKMFPTANALTGLGGYCLGALALFVWSVAGLVRGQGQRQRGLAESRQREE</sequence>
<protein>
    <recommendedName>
        <fullName evidence="4">Transmembrane protein</fullName>
    </recommendedName>
</protein>
<feature type="compositionally biased region" description="Low complexity" evidence="1">
    <location>
        <begin position="165"/>
        <end position="180"/>
    </location>
</feature>